<comment type="caution">
    <text evidence="1">The sequence shown here is derived from an EMBL/GenBank/DDBJ whole genome shotgun (WGS) entry which is preliminary data.</text>
</comment>
<dbReference type="GO" id="GO:0003723">
    <property type="term" value="F:RNA binding"/>
    <property type="evidence" value="ECO:0007669"/>
    <property type="project" value="InterPro"/>
</dbReference>
<evidence type="ECO:0000313" key="1">
    <source>
        <dbReference type="EMBL" id="KAK1383812.1"/>
    </source>
</evidence>
<dbReference type="InterPro" id="IPR011990">
    <property type="entry name" value="TPR-like_helical_dom_sf"/>
</dbReference>
<reference evidence="1" key="2">
    <citation type="submission" date="2023-05" db="EMBL/GenBank/DDBJ databases">
        <authorList>
            <person name="Schelkunov M.I."/>
        </authorList>
    </citation>
    <scope>NUCLEOTIDE SEQUENCE</scope>
    <source>
        <strain evidence="1">Hsosn_3</strain>
        <tissue evidence="1">Leaf</tissue>
    </source>
</reference>
<gene>
    <name evidence="1" type="ORF">POM88_021547</name>
</gene>
<proteinExistence type="predicted"/>
<dbReference type="Proteomes" id="UP001237642">
    <property type="component" value="Unassembled WGS sequence"/>
</dbReference>
<dbReference type="AlphaFoldDB" id="A0AAD8IDE2"/>
<evidence type="ECO:0000313" key="2">
    <source>
        <dbReference type="Proteomes" id="UP001237642"/>
    </source>
</evidence>
<accession>A0AAD8IDE2</accession>
<dbReference type="Gene3D" id="1.25.40.10">
    <property type="entry name" value="Tetratricopeptide repeat domain"/>
    <property type="match status" value="1"/>
</dbReference>
<reference evidence="1" key="1">
    <citation type="submission" date="2023-02" db="EMBL/GenBank/DDBJ databases">
        <title>Genome of toxic invasive species Heracleum sosnowskyi carries increased number of genes despite the absence of recent whole-genome duplications.</title>
        <authorList>
            <person name="Schelkunov M."/>
            <person name="Shtratnikova V."/>
            <person name="Makarenko M."/>
            <person name="Klepikova A."/>
            <person name="Omelchenko D."/>
            <person name="Novikova G."/>
            <person name="Obukhova E."/>
            <person name="Bogdanov V."/>
            <person name="Penin A."/>
            <person name="Logacheva M."/>
        </authorList>
    </citation>
    <scope>NUCLEOTIDE SEQUENCE</scope>
    <source>
        <strain evidence="1">Hsosn_3</strain>
        <tissue evidence="1">Leaf</tissue>
    </source>
</reference>
<dbReference type="GO" id="GO:0009451">
    <property type="term" value="P:RNA modification"/>
    <property type="evidence" value="ECO:0007669"/>
    <property type="project" value="InterPro"/>
</dbReference>
<sequence length="116" mass="13009">MVIVQSSDRSRYDYMEHNECMIILEAIIVFKKMNSVRDTPNTITMVNLLKACSSSSELDISNWAHAIAIRRGLALDVVVGTTILDMYAKCGVIDTSRKVFNQISQKNIVSVVIRIS</sequence>
<dbReference type="PANTHER" id="PTHR47926">
    <property type="entry name" value="PENTATRICOPEPTIDE REPEAT-CONTAINING PROTEIN"/>
    <property type="match status" value="1"/>
</dbReference>
<dbReference type="InterPro" id="IPR046960">
    <property type="entry name" value="PPR_At4g14850-like_plant"/>
</dbReference>
<keyword evidence="2" id="KW-1185">Reference proteome</keyword>
<dbReference type="PANTHER" id="PTHR47926:SF452">
    <property type="entry name" value="PENTATRICOPEPTIDE REPEAT-CONTAINING PROTEIN"/>
    <property type="match status" value="1"/>
</dbReference>
<protein>
    <recommendedName>
        <fullName evidence="3">Pentatricopeptide repeat-containing protein</fullName>
    </recommendedName>
</protein>
<organism evidence="1 2">
    <name type="scientific">Heracleum sosnowskyi</name>
    <dbReference type="NCBI Taxonomy" id="360622"/>
    <lineage>
        <taxon>Eukaryota</taxon>
        <taxon>Viridiplantae</taxon>
        <taxon>Streptophyta</taxon>
        <taxon>Embryophyta</taxon>
        <taxon>Tracheophyta</taxon>
        <taxon>Spermatophyta</taxon>
        <taxon>Magnoliopsida</taxon>
        <taxon>eudicotyledons</taxon>
        <taxon>Gunneridae</taxon>
        <taxon>Pentapetalae</taxon>
        <taxon>asterids</taxon>
        <taxon>campanulids</taxon>
        <taxon>Apiales</taxon>
        <taxon>Apiaceae</taxon>
        <taxon>Apioideae</taxon>
        <taxon>apioid superclade</taxon>
        <taxon>Tordylieae</taxon>
        <taxon>Tordyliinae</taxon>
        <taxon>Heracleum</taxon>
    </lineage>
</organism>
<dbReference type="EMBL" id="JAUIZM010000005">
    <property type="protein sequence ID" value="KAK1383812.1"/>
    <property type="molecule type" value="Genomic_DNA"/>
</dbReference>
<evidence type="ECO:0008006" key="3">
    <source>
        <dbReference type="Google" id="ProtNLM"/>
    </source>
</evidence>
<name>A0AAD8IDE2_9APIA</name>